<evidence type="ECO:0000313" key="2">
    <source>
        <dbReference type="Proteomes" id="UP000580856"/>
    </source>
</evidence>
<dbReference type="EMBL" id="JAATJA010000001">
    <property type="protein sequence ID" value="NJB67225.1"/>
    <property type="molecule type" value="Genomic_DNA"/>
</dbReference>
<sequence length="61" mass="7551">MQQPRMICGKRELMKFFGIGEKKLMRWIREYNCPAYPDEQGRYRAWSGDLASWYRLTFQRR</sequence>
<dbReference type="RefSeq" id="WP_167940297.1">
    <property type="nucleotide sequence ID" value="NZ_JAATJA010000001.1"/>
</dbReference>
<accession>A0A846QP84</accession>
<gene>
    <name evidence="1" type="ORF">GGQ74_000865</name>
</gene>
<evidence type="ECO:0008006" key="3">
    <source>
        <dbReference type="Google" id="ProtNLM"/>
    </source>
</evidence>
<protein>
    <recommendedName>
        <fullName evidence="3">DNA-binding protein</fullName>
    </recommendedName>
</protein>
<dbReference type="Proteomes" id="UP000580856">
    <property type="component" value="Unassembled WGS sequence"/>
</dbReference>
<proteinExistence type="predicted"/>
<evidence type="ECO:0000313" key="1">
    <source>
        <dbReference type="EMBL" id="NJB67225.1"/>
    </source>
</evidence>
<organism evidence="1 2">
    <name type="scientific">Desulfobaculum xiamenense</name>
    <dbReference type="NCBI Taxonomy" id="995050"/>
    <lineage>
        <taxon>Bacteria</taxon>
        <taxon>Pseudomonadati</taxon>
        <taxon>Thermodesulfobacteriota</taxon>
        <taxon>Desulfovibrionia</taxon>
        <taxon>Desulfovibrionales</taxon>
        <taxon>Desulfovibrionaceae</taxon>
        <taxon>Desulfobaculum</taxon>
    </lineage>
</organism>
<name>A0A846QP84_9BACT</name>
<reference evidence="1 2" key="1">
    <citation type="submission" date="2020-03" db="EMBL/GenBank/DDBJ databases">
        <title>Genomic Encyclopedia of Type Strains, Phase IV (KMG-IV): sequencing the most valuable type-strain genomes for metagenomic binning, comparative biology and taxonomic classification.</title>
        <authorList>
            <person name="Goeker M."/>
        </authorList>
    </citation>
    <scope>NUCLEOTIDE SEQUENCE [LARGE SCALE GENOMIC DNA]</scope>
    <source>
        <strain evidence="1 2">DSM 24233</strain>
    </source>
</reference>
<dbReference type="AlphaFoldDB" id="A0A846QP84"/>
<keyword evidence="2" id="KW-1185">Reference proteome</keyword>
<comment type="caution">
    <text evidence="1">The sequence shown here is derived from an EMBL/GenBank/DDBJ whole genome shotgun (WGS) entry which is preliminary data.</text>
</comment>